<gene>
    <name evidence="1" type="ORF">ACJMK2_019574</name>
</gene>
<name>A0ABD3TX71_SINWO</name>
<keyword evidence="2" id="KW-1185">Reference proteome</keyword>
<evidence type="ECO:0000313" key="1">
    <source>
        <dbReference type="EMBL" id="KAL3841422.1"/>
    </source>
</evidence>
<accession>A0ABD3TX71</accession>
<comment type="caution">
    <text evidence="1">The sequence shown here is derived from an EMBL/GenBank/DDBJ whole genome shotgun (WGS) entry which is preliminary data.</text>
</comment>
<evidence type="ECO:0000313" key="2">
    <source>
        <dbReference type="Proteomes" id="UP001634394"/>
    </source>
</evidence>
<dbReference type="EMBL" id="JBJQND010000017">
    <property type="protein sequence ID" value="KAL3841422.1"/>
    <property type="molecule type" value="Genomic_DNA"/>
</dbReference>
<organism evidence="1 2">
    <name type="scientific">Sinanodonta woodiana</name>
    <name type="common">Chinese pond mussel</name>
    <name type="synonym">Anodonta woodiana</name>
    <dbReference type="NCBI Taxonomy" id="1069815"/>
    <lineage>
        <taxon>Eukaryota</taxon>
        <taxon>Metazoa</taxon>
        <taxon>Spiralia</taxon>
        <taxon>Lophotrochozoa</taxon>
        <taxon>Mollusca</taxon>
        <taxon>Bivalvia</taxon>
        <taxon>Autobranchia</taxon>
        <taxon>Heteroconchia</taxon>
        <taxon>Palaeoheterodonta</taxon>
        <taxon>Unionida</taxon>
        <taxon>Unionoidea</taxon>
        <taxon>Unionidae</taxon>
        <taxon>Unioninae</taxon>
        <taxon>Sinanodonta</taxon>
    </lineage>
</organism>
<proteinExistence type="predicted"/>
<sequence length="146" mass="17422">METIEKHLLDHDHKSKTELQQIFEPEKLNEQQTVELLPVVAETSSTANSSFEVNANILLFDGIGNAEFNDSSFIISEEERIEWDKMIKEKQDELVKQKEKFERWEEEMTKRKIFVLRKLKKLNSYRSKRMQFYTWINGFVSSTEQN</sequence>
<dbReference type="AlphaFoldDB" id="A0ABD3TX71"/>
<dbReference type="Proteomes" id="UP001634394">
    <property type="component" value="Unassembled WGS sequence"/>
</dbReference>
<protein>
    <submittedName>
        <fullName evidence="1">Uncharacterized protein</fullName>
    </submittedName>
</protein>
<reference evidence="1 2" key="1">
    <citation type="submission" date="2024-11" db="EMBL/GenBank/DDBJ databases">
        <title>Chromosome-level genome assembly of the freshwater bivalve Anodonta woodiana.</title>
        <authorList>
            <person name="Chen X."/>
        </authorList>
    </citation>
    <scope>NUCLEOTIDE SEQUENCE [LARGE SCALE GENOMIC DNA]</scope>
    <source>
        <strain evidence="1">MN2024</strain>
        <tissue evidence="1">Gills</tissue>
    </source>
</reference>